<accession>A0A6C0DQ68</accession>
<dbReference type="InterPro" id="IPR050452">
    <property type="entry name" value="Metacaspase"/>
</dbReference>
<dbReference type="GO" id="GO:0004197">
    <property type="term" value="F:cysteine-type endopeptidase activity"/>
    <property type="evidence" value="ECO:0007669"/>
    <property type="project" value="InterPro"/>
</dbReference>
<dbReference type="Gene3D" id="3.40.50.12660">
    <property type="match status" value="1"/>
</dbReference>
<evidence type="ECO:0000259" key="1">
    <source>
        <dbReference type="Pfam" id="PF00656"/>
    </source>
</evidence>
<dbReference type="InterPro" id="IPR029030">
    <property type="entry name" value="Caspase-like_dom_sf"/>
</dbReference>
<dbReference type="PANTHER" id="PTHR48104">
    <property type="entry name" value="METACASPASE-4"/>
    <property type="match status" value="1"/>
</dbReference>
<organism evidence="2">
    <name type="scientific">viral metagenome</name>
    <dbReference type="NCBI Taxonomy" id="1070528"/>
    <lineage>
        <taxon>unclassified sequences</taxon>
        <taxon>metagenomes</taxon>
        <taxon>organismal metagenomes</taxon>
    </lineage>
</organism>
<dbReference type="PANTHER" id="PTHR48104:SF30">
    <property type="entry name" value="METACASPASE-1"/>
    <property type="match status" value="1"/>
</dbReference>
<reference evidence="2" key="1">
    <citation type="journal article" date="2020" name="Nature">
        <title>Giant virus diversity and host interactions through global metagenomics.</title>
        <authorList>
            <person name="Schulz F."/>
            <person name="Roux S."/>
            <person name="Paez-Espino D."/>
            <person name="Jungbluth S."/>
            <person name="Walsh D.A."/>
            <person name="Denef V.J."/>
            <person name="McMahon K.D."/>
            <person name="Konstantinidis K.T."/>
            <person name="Eloe-Fadrosh E.A."/>
            <person name="Kyrpides N.C."/>
            <person name="Woyke T."/>
        </authorList>
    </citation>
    <scope>NUCLEOTIDE SEQUENCE</scope>
    <source>
        <strain evidence="2">GVMAG-M-3300023174-49</strain>
    </source>
</reference>
<evidence type="ECO:0000313" key="2">
    <source>
        <dbReference type="EMBL" id="QHT18703.1"/>
    </source>
</evidence>
<dbReference type="Pfam" id="PF00656">
    <property type="entry name" value="Peptidase_C14"/>
    <property type="match status" value="1"/>
</dbReference>
<proteinExistence type="predicted"/>
<name>A0A6C0DQ68_9ZZZZ</name>
<protein>
    <recommendedName>
        <fullName evidence="1">Peptidase C14 caspase domain-containing protein</fullName>
    </recommendedName>
</protein>
<dbReference type="GO" id="GO:0005737">
    <property type="term" value="C:cytoplasm"/>
    <property type="evidence" value="ECO:0007669"/>
    <property type="project" value="TreeGrafter"/>
</dbReference>
<sequence>MTKKALLIGIDYFNNPTSQLRGCINDINNMRGMLIDAYNYLPANITMLRDDVKTPSLQPTFANILNNLKSLALQSSNLNEIWIHYSGHGSQIQDVANNDSIFRPKIDDLLVPLDYASAGYITDIQLLSIIKTIKCRCILLFDSCNSGTICALPWTFNYVSPTQYSRTLINDVSIENPNIFVLSGCRDNQTSADVTNNSGRTYFGAFTNAFLEVLRLNMHNVPFLVLYRDICVYLSNQGFSQIPVLSTTIGSPTATIVKSGPHITSITNNNASSTPMSSNGVTAAAVVKKNMRAVIGL</sequence>
<dbReference type="GO" id="GO:0006508">
    <property type="term" value="P:proteolysis"/>
    <property type="evidence" value="ECO:0007669"/>
    <property type="project" value="InterPro"/>
</dbReference>
<dbReference type="InterPro" id="IPR011600">
    <property type="entry name" value="Pept_C14_caspase"/>
</dbReference>
<feature type="domain" description="Peptidase C14 caspase" evidence="1">
    <location>
        <begin position="3"/>
        <end position="248"/>
    </location>
</feature>
<dbReference type="EMBL" id="MN739659">
    <property type="protein sequence ID" value="QHT18703.1"/>
    <property type="molecule type" value="Genomic_DNA"/>
</dbReference>
<dbReference type="AlphaFoldDB" id="A0A6C0DQ68"/>
<dbReference type="SUPFAM" id="SSF52129">
    <property type="entry name" value="Caspase-like"/>
    <property type="match status" value="1"/>
</dbReference>